<dbReference type="Gene3D" id="1.10.8.50">
    <property type="match status" value="1"/>
</dbReference>
<name>A0A9Q9BT34_9RICK</name>
<dbReference type="Pfam" id="PF01149">
    <property type="entry name" value="Fapy_DNA_glyco"/>
    <property type="match status" value="1"/>
</dbReference>
<comment type="similarity">
    <text evidence="3">Belongs to the FPG family.</text>
</comment>
<evidence type="ECO:0000256" key="6">
    <source>
        <dbReference type="ARBA" id="ARBA00012720"/>
    </source>
</evidence>
<protein>
    <recommendedName>
        <fullName evidence="7">Formamidopyrimidine-DNA glycosylase</fullName>
        <ecNumber evidence="5">3.2.2.23</ecNumber>
        <ecNumber evidence="6">4.2.99.18</ecNumber>
    </recommendedName>
    <alternativeName>
        <fullName evidence="18">DNA-(apurinic or apyrimidinic site) lyase MutM</fullName>
    </alternativeName>
</protein>
<dbReference type="CDD" id="cd08966">
    <property type="entry name" value="EcFpg-like_N"/>
    <property type="match status" value="1"/>
</dbReference>
<evidence type="ECO:0000256" key="2">
    <source>
        <dbReference type="ARBA" id="ARBA00001947"/>
    </source>
</evidence>
<proteinExistence type="inferred from homology"/>
<evidence type="ECO:0000256" key="13">
    <source>
        <dbReference type="ARBA" id="ARBA00023125"/>
    </source>
</evidence>
<evidence type="ECO:0000313" key="23">
    <source>
        <dbReference type="EMBL" id="UTO55462.1"/>
    </source>
</evidence>
<evidence type="ECO:0000256" key="7">
    <source>
        <dbReference type="ARBA" id="ARBA00016240"/>
    </source>
</evidence>
<evidence type="ECO:0000256" key="3">
    <source>
        <dbReference type="ARBA" id="ARBA00009409"/>
    </source>
</evidence>
<evidence type="ECO:0000256" key="18">
    <source>
        <dbReference type="ARBA" id="ARBA00030638"/>
    </source>
</evidence>
<feature type="domain" description="Formamidopyrimidine-DNA glycosylase catalytic" evidence="22">
    <location>
        <begin position="2"/>
        <end position="113"/>
    </location>
</feature>
<dbReference type="EC" id="4.2.99.18" evidence="6"/>
<dbReference type="InterPro" id="IPR035937">
    <property type="entry name" value="FPG_N"/>
</dbReference>
<sequence length="268" mass="30929">MPELPEIEVITQFFCGKILGKSVFDVIINRMDLRLPIEKNFRDLVINQKILNVYRKAKYIIILLSNNLRIIIHLGMSGKLLYAENYKFTQHDHVIFVLNDKSYVIFNDARRFGLVVIFDNIQYKRFCKKFGLEPLIREFNTSYLINNLTKCSIKSLLMNNKIVVGIGNIYASEILFKAHVLPYRVANTLSFNECVHIVQNIKIVLDYAIKAGGSTIKDYTSPLGLIGHFQKKFMVYGREGKLCYLCKSSILKINQNGRSTFFCSKCQS</sequence>
<dbReference type="SUPFAM" id="SSF57716">
    <property type="entry name" value="Glucocorticoid receptor-like (DNA-binding domain)"/>
    <property type="match status" value="1"/>
</dbReference>
<dbReference type="SUPFAM" id="SSF81624">
    <property type="entry name" value="N-terminal domain of MutM-like DNA repair proteins"/>
    <property type="match status" value="1"/>
</dbReference>
<comment type="cofactor">
    <cofactor evidence="2">
        <name>Zn(2+)</name>
        <dbReference type="ChEBI" id="CHEBI:29105"/>
    </cofactor>
</comment>
<keyword evidence="16" id="KW-0511">Multifunctional enzyme</keyword>
<gene>
    <name evidence="23" type="primary">mutM</name>
    <name evidence="23" type="ORF">LUA82_04850</name>
</gene>
<evidence type="ECO:0000256" key="20">
    <source>
        <dbReference type="PROSITE-ProRule" id="PRU00391"/>
    </source>
</evidence>
<dbReference type="FunFam" id="1.10.8.50:FF:000003">
    <property type="entry name" value="Formamidopyrimidine-DNA glycosylase"/>
    <property type="match status" value="1"/>
</dbReference>
<evidence type="ECO:0000256" key="14">
    <source>
        <dbReference type="ARBA" id="ARBA00023204"/>
    </source>
</evidence>
<dbReference type="InterPro" id="IPR020629">
    <property type="entry name" value="FPG_Glyclase"/>
</dbReference>
<keyword evidence="15 23" id="KW-0456">Lyase</keyword>
<evidence type="ECO:0000256" key="19">
    <source>
        <dbReference type="ARBA" id="ARBA00044632"/>
    </source>
</evidence>
<dbReference type="AlphaFoldDB" id="A0A9Q9BT34"/>
<evidence type="ECO:0000256" key="17">
    <source>
        <dbReference type="ARBA" id="ARBA00023295"/>
    </source>
</evidence>
<dbReference type="InterPro" id="IPR010979">
    <property type="entry name" value="Ribosomal_uS13-like_H2TH"/>
</dbReference>
<dbReference type="InterPro" id="IPR000214">
    <property type="entry name" value="Znf_DNA_glyclase/AP_lyase"/>
</dbReference>
<evidence type="ECO:0000256" key="15">
    <source>
        <dbReference type="ARBA" id="ARBA00023239"/>
    </source>
</evidence>
<dbReference type="RefSeq" id="WP_254815621.1">
    <property type="nucleotide sequence ID" value="NZ_CP089286.1"/>
</dbReference>
<keyword evidence="10 20" id="KW-0863">Zinc-finger</keyword>
<dbReference type="InterPro" id="IPR012319">
    <property type="entry name" value="FPG_cat"/>
</dbReference>
<dbReference type="PROSITE" id="PS01242">
    <property type="entry name" value="ZF_FPG_1"/>
    <property type="match status" value="1"/>
</dbReference>
<dbReference type="PROSITE" id="PS51068">
    <property type="entry name" value="FPG_CAT"/>
    <property type="match status" value="1"/>
</dbReference>
<dbReference type="GO" id="GO:0034039">
    <property type="term" value="F:8-oxo-7,8-dihydroguanine DNA N-glycosylase activity"/>
    <property type="evidence" value="ECO:0007669"/>
    <property type="project" value="TreeGrafter"/>
</dbReference>
<dbReference type="Proteomes" id="UP001059822">
    <property type="component" value="Chromosome"/>
</dbReference>
<keyword evidence="12" id="KW-0862">Zinc</keyword>
<evidence type="ECO:0000256" key="1">
    <source>
        <dbReference type="ARBA" id="ARBA00001668"/>
    </source>
</evidence>
<keyword evidence="17 23" id="KW-0326">Glycosidase</keyword>
<evidence type="ECO:0000256" key="10">
    <source>
        <dbReference type="ARBA" id="ARBA00022771"/>
    </source>
</evidence>
<dbReference type="NCBIfam" id="TIGR00577">
    <property type="entry name" value="fpg"/>
    <property type="match status" value="1"/>
</dbReference>
<dbReference type="SUPFAM" id="SSF46946">
    <property type="entry name" value="S13-like H2TH domain"/>
    <property type="match status" value="1"/>
</dbReference>
<organism evidence="23 24">
    <name type="scientific">Neoehrlichia mikurensis</name>
    <dbReference type="NCBI Taxonomy" id="89586"/>
    <lineage>
        <taxon>Bacteria</taxon>
        <taxon>Pseudomonadati</taxon>
        <taxon>Pseudomonadota</taxon>
        <taxon>Alphaproteobacteria</taxon>
        <taxon>Rickettsiales</taxon>
        <taxon>Anaplasmataceae</taxon>
        <taxon>Candidatus Neoehrlichia</taxon>
    </lineage>
</organism>
<evidence type="ECO:0000259" key="21">
    <source>
        <dbReference type="PROSITE" id="PS51066"/>
    </source>
</evidence>
<dbReference type="GO" id="GO:0006284">
    <property type="term" value="P:base-excision repair"/>
    <property type="evidence" value="ECO:0007669"/>
    <property type="project" value="InterPro"/>
</dbReference>
<feature type="domain" description="FPG-type" evidence="21">
    <location>
        <begin position="234"/>
        <end position="268"/>
    </location>
</feature>
<comment type="catalytic activity">
    <reaction evidence="19">
        <text>2'-deoxyribonucleotide-(2'-deoxyribose 5'-phosphate)-2'-deoxyribonucleotide-DNA = a 3'-end 2'-deoxyribonucleotide-(2,3-dehydro-2,3-deoxyribose 5'-phosphate)-DNA + a 5'-end 5'-phospho-2'-deoxyribonucleoside-DNA + H(+)</text>
        <dbReference type="Rhea" id="RHEA:66592"/>
        <dbReference type="Rhea" id="RHEA-COMP:13180"/>
        <dbReference type="Rhea" id="RHEA-COMP:16897"/>
        <dbReference type="Rhea" id="RHEA-COMP:17067"/>
        <dbReference type="ChEBI" id="CHEBI:15378"/>
        <dbReference type="ChEBI" id="CHEBI:136412"/>
        <dbReference type="ChEBI" id="CHEBI:157695"/>
        <dbReference type="ChEBI" id="CHEBI:167181"/>
        <dbReference type="EC" id="4.2.99.18"/>
    </reaction>
</comment>
<dbReference type="PANTHER" id="PTHR22993">
    <property type="entry name" value="FORMAMIDOPYRIMIDINE-DNA GLYCOSYLASE"/>
    <property type="match status" value="1"/>
</dbReference>
<comment type="catalytic activity">
    <reaction evidence="1">
        <text>Hydrolysis of DNA containing ring-opened 7-methylguanine residues, releasing 2,6-diamino-4-hydroxy-5-(N-methyl)formamidopyrimidine.</text>
        <dbReference type="EC" id="3.2.2.23"/>
    </reaction>
</comment>
<dbReference type="NCBIfam" id="NF002211">
    <property type="entry name" value="PRK01103.1"/>
    <property type="match status" value="1"/>
</dbReference>
<keyword evidence="14" id="KW-0234">DNA repair</keyword>
<evidence type="ECO:0000256" key="11">
    <source>
        <dbReference type="ARBA" id="ARBA00022801"/>
    </source>
</evidence>
<dbReference type="InterPro" id="IPR015886">
    <property type="entry name" value="H2TH_FPG"/>
</dbReference>
<dbReference type="Pfam" id="PF06831">
    <property type="entry name" value="H2TH"/>
    <property type="match status" value="1"/>
</dbReference>
<dbReference type="GO" id="GO:0003684">
    <property type="term" value="F:damaged DNA binding"/>
    <property type="evidence" value="ECO:0007669"/>
    <property type="project" value="InterPro"/>
</dbReference>
<dbReference type="GO" id="GO:0008270">
    <property type="term" value="F:zinc ion binding"/>
    <property type="evidence" value="ECO:0007669"/>
    <property type="project" value="UniProtKB-KW"/>
</dbReference>
<dbReference type="InterPro" id="IPR015887">
    <property type="entry name" value="DNA_glyclase_Znf_dom_DNA_BS"/>
</dbReference>
<reference evidence="23" key="1">
    <citation type="journal article" date="2022" name="Microorganisms">
        <title>Assembly and Comparison of Ca. Neoehrlichia mikurensis Genomes.</title>
        <authorList>
            <person name="Azagi T."/>
            <person name="Dirks R.P."/>
            <person name="Yebra-Pimentel E.S."/>
            <person name="Schaap P.J."/>
            <person name="Koehorst J.J."/>
            <person name="Esser H.J."/>
            <person name="Sprong H."/>
        </authorList>
    </citation>
    <scope>NUCLEOTIDE SEQUENCE</scope>
    <source>
        <strain evidence="23">18-2837</strain>
    </source>
</reference>
<comment type="subunit">
    <text evidence="4">Monomer.</text>
</comment>
<dbReference type="SMART" id="SM00898">
    <property type="entry name" value="Fapy_DNA_glyco"/>
    <property type="match status" value="1"/>
</dbReference>
<evidence type="ECO:0000259" key="22">
    <source>
        <dbReference type="PROSITE" id="PS51068"/>
    </source>
</evidence>
<keyword evidence="9" id="KW-0227">DNA damage</keyword>
<evidence type="ECO:0000256" key="5">
    <source>
        <dbReference type="ARBA" id="ARBA00012024"/>
    </source>
</evidence>
<evidence type="ECO:0000256" key="9">
    <source>
        <dbReference type="ARBA" id="ARBA00022763"/>
    </source>
</evidence>
<accession>A0A9Q9BT34</accession>
<keyword evidence="13" id="KW-0238">DNA-binding</keyword>
<evidence type="ECO:0000256" key="16">
    <source>
        <dbReference type="ARBA" id="ARBA00023268"/>
    </source>
</evidence>
<dbReference type="GO" id="GO:0140078">
    <property type="term" value="F:class I DNA-(apurinic or apyrimidinic site) endonuclease activity"/>
    <property type="evidence" value="ECO:0007669"/>
    <property type="project" value="UniProtKB-EC"/>
</dbReference>
<dbReference type="EMBL" id="CP089286">
    <property type="protein sequence ID" value="UTO55462.1"/>
    <property type="molecule type" value="Genomic_DNA"/>
</dbReference>
<dbReference type="SMART" id="SM01232">
    <property type="entry name" value="H2TH"/>
    <property type="match status" value="1"/>
</dbReference>
<evidence type="ECO:0000256" key="4">
    <source>
        <dbReference type="ARBA" id="ARBA00011245"/>
    </source>
</evidence>
<keyword evidence="11 23" id="KW-0378">Hydrolase</keyword>
<dbReference type="PROSITE" id="PS51066">
    <property type="entry name" value="ZF_FPG_2"/>
    <property type="match status" value="1"/>
</dbReference>
<dbReference type="Gene3D" id="3.20.190.10">
    <property type="entry name" value="MutM-like, N-terminal"/>
    <property type="match status" value="1"/>
</dbReference>
<dbReference type="EC" id="3.2.2.23" evidence="5"/>
<evidence type="ECO:0000256" key="8">
    <source>
        <dbReference type="ARBA" id="ARBA00022723"/>
    </source>
</evidence>
<keyword evidence="8" id="KW-0479">Metal-binding</keyword>
<evidence type="ECO:0000256" key="12">
    <source>
        <dbReference type="ARBA" id="ARBA00022833"/>
    </source>
</evidence>
<dbReference type="PANTHER" id="PTHR22993:SF9">
    <property type="entry name" value="FORMAMIDOPYRIMIDINE-DNA GLYCOSYLASE"/>
    <property type="match status" value="1"/>
</dbReference>
<evidence type="ECO:0000313" key="24">
    <source>
        <dbReference type="Proteomes" id="UP001059822"/>
    </source>
</evidence>